<dbReference type="Gene3D" id="3.30.70.2940">
    <property type="match status" value="1"/>
</dbReference>
<evidence type="ECO:0000313" key="2">
    <source>
        <dbReference type="Proteomes" id="UP000000323"/>
    </source>
</evidence>
<reference evidence="2" key="1">
    <citation type="journal article" date="2010" name="Stand. Genomic Sci.">
        <title>Complete genome sequence of 'Thermobaculum terrenum' type strain (YNP1).</title>
        <authorList>
            <person name="Kiss H."/>
            <person name="Cleland D."/>
            <person name="Lapidus A."/>
            <person name="Lucas S."/>
            <person name="Glavina Del Rio T."/>
            <person name="Nolan M."/>
            <person name="Tice H."/>
            <person name="Han C."/>
            <person name="Goodwin L."/>
            <person name="Pitluck S."/>
            <person name="Liolios K."/>
            <person name="Ivanova N."/>
            <person name="Mavromatis K."/>
            <person name="Ovchinnikova G."/>
            <person name="Pati A."/>
            <person name="Chen A."/>
            <person name="Palaniappan K."/>
            <person name="Land M."/>
            <person name="Hauser L."/>
            <person name="Chang Y."/>
            <person name="Jeffries C."/>
            <person name="Lu M."/>
            <person name="Brettin T."/>
            <person name="Detter J."/>
            <person name="Goker M."/>
            <person name="Tindall B."/>
            <person name="Beck B."/>
            <person name="McDermott T."/>
            <person name="Woyke T."/>
            <person name="Bristow J."/>
            <person name="Eisen J."/>
            <person name="Markowitz V."/>
            <person name="Hugenholtz P."/>
            <person name="Kyrpides N."/>
            <person name="Klenk H."/>
            <person name="Cheng J."/>
        </authorList>
    </citation>
    <scope>NUCLEOTIDE SEQUENCE [LARGE SCALE GENOMIC DNA]</scope>
    <source>
        <strain evidence="2">ATCC BAA-798 / YNP1</strain>
    </source>
</reference>
<dbReference type="OrthoDB" id="6162707at2"/>
<dbReference type="RefSeq" id="WP_012875887.1">
    <property type="nucleotide sequence ID" value="NC_013526.1"/>
</dbReference>
<sequence>MSDTWLKLVPNDVLFFRGTEPFNAGETGYVRSQFPPSPTVIQGAIRTGLLEANGVSIKDYVSQYAQLQTEHPRLLELVGSPKHGFAASKSATLDLVGPFVAVGDEVLIPAPSDLARPKGTQSAGVVYVAPSDDTAFSDLGRIRLIRPVTKGNGQAVETVKNVWLRLNERTLRAYLTGQMLETGDLVELTVSYNRRTLEGGIDENARRRVHTEAKVGLALQEKSRTAVEGMLYYISPLRFGDDVSLLVGIRADLGELKLERPDFLALGGEGRFVSVQEGQPMYLSPPEEVRDMIDQTHRFKLTLLQPAIFAPESADVQESPDAWLPDGFSKVSQGSYDCWEGELGGIRCRLIGASISRYQEIGGWDIALKRASGTYRAVPAGSVYFFETEASGRDVLQALHDQKIGGFSQLGFGHCIIGGW</sequence>
<dbReference type="STRING" id="525904.Tter_1950"/>
<dbReference type="HOGENOM" id="CLU_044328_1_0_0"/>
<dbReference type="InterPro" id="IPR010165">
    <property type="entry name" value="CRISPR-Cmr3_IIIB"/>
</dbReference>
<dbReference type="InterPro" id="IPR019117">
    <property type="entry name" value="CRISPR-assoc_protein_Cmr3"/>
</dbReference>
<dbReference type="EMBL" id="CP001826">
    <property type="protein sequence ID" value="ACZ42856.1"/>
    <property type="molecule type" value="Genomic_DNA"/>
</dbReference>
<evidence type="ECO:0000313" key="1">
    <source>
        <dbReference type="EMBL" id="ACZ42856.1"/>
    </source>
</evidence>
<organism evidence="1 2">
    <name type="scientific">Thermobaculum terrenum (strain ATCC BAA-798 / CCMEE 7001 / YNP1)</name>
    <dbReference type="NCBI Taxonomy" id="525904"/>
    <lineage>
        <taxon>Bacteria</taxon>
        <taxon>Bacillati</taxon>
        <taxon>Chloroflexota</taxon>
        <taxon>Chloroflexia</taxon>
        <taxon>Candidatus Thermobaculales</taxon>
        <taxon>Candidatus Thermobaculaceae</taxon>
        <taxon>Thermobaculum</taxon>
    </lineage>
</organism>
<dbReference type="AlphaFoldDB" id="D1CGI5"/>
<proteinExistence type="predicted"/>
<accession>D1CGI5</accession>
<name>D1CGI5_THET1</name>
<protein>
    <submittedName>
        <fullName evidence="1">CRISPR-associated protein, Cmr3 family</fullName>
    </submittedName>
</protein>
<dbReference type="eggNOG" id="COG1769">
    <property type="taxonomic scope" value="Bacteria"/>
</dbReference>
<keyword evidence="2" id="KW-1185">Reference proteome</keyword>
<dbReference type="KEGG" id="ttr:Tter_1950"/>
<gene>
    <name evidence="1" type="ordered locus">Tter_1950</name>
</gene>
<dbReference type="NCBIfam" id="TIGR01888">
    <property type="entry name" value="cas_cmr3"/>
    <property type="match status" value="1"/>
</dbReference>
<dbReference type="Gene3D" id="2.60.40.4350">
    <property type="match status" value="1"/>
</dbReference>
<dbReference type="Proteomes" id="UP000000323">
    <property type="component" value="Chromosome 2"/>
</dbReference>
<dbReference type="Pfam" id="PF09700">
    <property type="entry name" value="Cas_Cmr3"/>
    <property type="match status" value="1"/>
</dbReference>